<dbReference type="EMBL" id="GFAC01004696">
    <property type="protein sequence ID" value="JAT94492.1"/>
    <property type="molecule type" value="mRNA"/>
</dbReference>
<proteinExistence type="evidence at transcript level"/>
<comment type="similarity">
    <text evidence="1">Belongs to the EPG5 family.</text>
</comment>
<dbReference type="GO" id="GO:0097352">
    <property type="term" value="P:autophagosome maturation"/>
    <property type="evidence" value="ECO:0007669"/>
    <property type="project" value="TreeGrafter"/>
</dbReference>
<accession>A0A1E1X5F2</accession>
<organism evidence="5">
    <name type="scientific">Amblyomma aureolatum</name>
    <dbReference type="NCBI Taxonomy" id="187763"/>
    <lineage>
        <taxon>Eukaryota</taxon>
        <taxon>Metazoa</taxon>
        <taxon>Ecdysozoa</taxon>
        <taxon>Arthropoda</taxon>
        <taxon>Chelicerata</taxon>
        <taxon>Arachnida</taxon>
        <taxon>Acari</taxon>
        <taxon>Parasitiformes</taxon>
        <taxon>Ixodida</taxon>
        <taxon>Ixodoidea</taxon>
        <taxon>Ixodidae</taxon>
        <taxon>Amblyomminae</taxon>
        <taxon>Amblyomma</taxon>
    </lineage>
</organism>
<keyword evidence="2" id="KW-0072">Autophagy</keyword>
<feature type="non-terminal residue" evidence="5">
    <location>
        <position position="229"/>
    </location>
</feature>
<dbReference type="Pfam" id="PF26573">
    <property type="entry name" value="TPR_Epg5_2"/>
    <property type="match status" value="1"/>
</dbReference>
<evidence type="ECO:0000313" key="5">
    <source>
        <dbReference type="EMBL" id="JAT94492.1"/>
    </source>
</evidence>
<protein>
    <submittedName>
        <fullName evidence="5">Putative conserved secreted protein</fullName>
    </submittedName>
</protein>
<dbReference type="AlphaFoldDB" id="A0A1E1X5F2"/>
<keyword evidence="3" id="KW-0732">Signal</keyword>
<feature type="domain" description="Epg5-like TPR" evidence="4">
    <location>
        <begin position="138"/>
        <end position="218"/>
    </location>
</feature>
<dbReference type="PANTHER" id="PTHR31139">
    <property type="entry name" value="ECTOPIC P GRANULES PROTEIN 5 HOMOLOG"/>
    <property type="match status" value="1"/>
</dbReference>
<feature type="signal peptide" evidence="3">
    <location>
        <begin position="1"/>
        <end position="36"/>
    </location>
</feature>
<reference evidence="5" key="1">
    <citation type="journal article" date="2017" name="Front. Cell. Infect. Microbiol.">
        <title>The Distinct Transcriptional Response of the Midgut of Amblyomma sculptum and Amblyomma aureolatum Ticks to Rickettsia rickettsii Correlates to Their Differences in Susceptibility to Infection.</title>
        <authorList>
            <person name="Martins L.A."/>
            <person name="Galletti M.F.B.M."/>
            <person name="Ribeiro J.M."/>
            <person name="Fujita A."/>
            <person name="Costa F.B."/>
            <person name="Labruna M.B."/>
            <person name="Daffre S."/>
            <person name="Fogaca A.C."/>
        </authorList>
    </citation>
    <scope>NUCLEOTIDE SEQUENCE</scope>
</reference>
<dbReference type="InterPro" id="IPR051436">
    <property type="entry name" value="Autophagy-related_EPG5"/>
</dbReference>
<dbReference type="GO" id="GO:0005737">
    <property type="term" value="C:cytoplasm"/>
    <property type="evidence" value="ECO:0007669"/>
    <property type="project" value="TreeGrafter"/>
</dbReference>
<evidence type="ECO:0000256" key="3">
    <source>
        <dbReference type="SAM" id="SignalP"/>
    </source>
</evidence>
<evidence type="ECO:0000259" key="4">
    <source>
        <dbReference type="Pfam" id="PF26573"/>
    </source>
</evidence>
<dbReference type="InterPro" id="IPR058750">
    <property type="entry name" value="TPR_Epg5"/>
</dbReference>
<sequence length="229" mass="25493">MARHVQQAKCWGFPSLPIRLWISLLLNLPGVPVLRAAHKAKGQRDVVYLLDILVQLAHFEGDCLESVLVLLSEQLASVTILAGPQSMKTWPSMVPFHSEPAFPWFALAGMIAEARLPAVTAAWKAVLTAVTRSTRCLAEVKKAMQAPLDVLLLYRWAHQAVHTDADHPALILIWQQFFSFYLQLCPDGISAGPRLFECGGYSSLLKKVKQRLVELEKHFSVLCSGTKKK</sequence>
<name>A0A1E1X5F2_9ACAR</name>
<dbReference type="PANTHER" id="PTHR31139:SF4">
    <property type="entry name" value="ECTOPIC P GRANULES PROTEIN 5 HOMOLOG"/>
    <property type="match status" value="1"/>
</dbReference>
<evidence type="ECO:0000256" key="1">
    <source>
        <dbReference type="ARBA" id="ARBA00010948"/>
    </source>
</evidence>
<evidence type="ECO:0000256" key="2">
    <source>
        <dbReference type="ARBA" id="ARBA00023006"/>
    </source>
</evidence>
<feature type="chain" id="PRO_5009115943" evidence="3">
    <location>
        <begin position="37"/>
        <end position="229"/>
    </location>
</feature>